<feature type="transmembrane region" description="Helical" evidence="6">
    <location>
        <begin position="90"/>
        <end position="109"/>
    </location>
</feature>
<feature type="transmembrane region" description="Helical" evidence="6">
    <location>
        <begin position="115"/>
        <end position="137"/>
    </location>
</feature>
<organism evidence="7 8">
    <name type="scientific">Biformimicrobium ophioploci</name>
    <dbReference type="NCBI Taxonomy" id="3036711"/>
    <lineage>
        <taxon>Bacteria</taxon>
        <taxon>Pseudomonadati</taxon>
        <taxon>Pseudomonadota</taxon>
        <taxon>Gammaproteobacteria</taxon>
        <taxon>Cellvibrionales</taxon>
        <taxon>Microbulbiferaceae</taxon>
        <taxon>Biformimicrobium</taxon>
    </lineage>
</organism>
<evidence type="ECO:0000256" key="4">
    <source>
        <dbReference type="ARBA" id="ARBA00022989"/>
    </source>
</evidence>
<keyword evidence="4 6" id="KW-1133">Transmembrane helix</keyword>
<proteinExistence type="predicted"/>
<evidence type="ECO:0000313" key="7">
    <source>
        <dbReference type="EMBL" id="GMG87678.1"/>
    </source>
</evidence>
<evidence type="ECO:0000256" key="2">
    <source>
        <dbReference type="ARBA" id="ARBA00022475"/>
    </source>
</evidence>
<gene>
    <name evidence="7" type="ORF">MNKW57_19990</name>
</gene>
<keyword evidence="5 6" id="KW-0472">Membrane</keyword>
<dbReference type="Proteomes" id="UP001224392">
    <property type="component" value="Unassembled WGS sequence"/>
</dbReference>
<evidence type="ECO:0000256" key="1">
    <source>
        <dbReference type="ARBA" id="ARBA00004651"/>
    </source>
</evidence>
<evidence type="ECO:0000256" key="5">
    <source>
        <dbReference type="ARBA" id="ARBA00023136"/>
    </source>
</evidence>
<keyword evidence="3 6" id="KW-0812">Transmembrane</keyword>
<evidence type="ECO:0000256" key="6">
    <source>
        <dbReference type="SAM" id="Phobius"/>
    </source>
</evidence>
<sequence length="154" mass="17356">MSKSISQKIKVYFDKSVDLVFAVILVFIILGTAIGTAQLFVTTWKLLAFEGITGHYIDIIADVLTLYVLIELSRSLVEYFNSHKLRFTSIVDAAIVFVLREILIALFKHEMKPEMLYALSLFLLVLGAIRVASLLVYRHEKAMADNSGRDVENA</sequence>
<evidence type="ECO:0008006" key="9">
    <source>
        <dbReference type="Google" id="ProtNLM"/>
    </source>
</evidence>
<comment type="caution">
    <text evidence="7">The sequence shown here is derived from an EMBL/GenBank/DDBJ whole genome shotgun (WGS) entry which is preliminary data.</text>
</comment>
<evidence type="ECO:0000313" key="8">
    <source>
        <dbReference type="Proteomes" id="UP001224392"/>
    </source>
</evidence>
<dbReference type="RefSeq" id="WP_285764302.1">
    <property type="nucleotide sequence ID" value="NZ_BSYJ01000004.1"/>
</dbReference>
<dbReference type="Pfam" id="PF06146">
    <property type="entry name" value="PsiE"/>
    <property type="match status" value="1"/>
</dbReference>
<name>A0ABQ6M000_9GAMM</name>
<feature type="transmembrane region" description="Helical" evidence="6">
    <location>
        <begin position="20"/>
        <end position="41"/>
    </location>
</feature>
<reference evidence="7 8" key="1">
    <citation type="submission" date="2023-04" db="EMBL/GenBank/DDBJ databases">
        <title>Marinobulbifer ophiurae gen. nov., sp. Nov., isolate from tissue of brittle star Ophioplocus japonicus.</title>
        <authorList>
            <person name="Kawano K."/>
            <person name="Sawayama S."/>
            <person name="Nakagawa S."/>
        </authorList>
    </citation>
    <scope>NUCLEOTIDE SEQUENCE [LARGE SCALE GENOMIC DNA]</scope>
    <source>
        <strain evidence="7 8">NKW57</strain>
    </source>
</reference>
<evidence type="ECO:0000256" key="3">
    <source>
        <dbReference type="ARBA" id="ARBA00022692"/>
    </source>
</evidence>
<accession>A0ABQ6M000</accession>
<keyword evidence="2" id="KW-1003">Cell membrane</keyword>
<dbReference type="EMBL" id="BSYJ01000004">
    <property type="protein sequence ID" value="GMG87678.1"/>
    <property type="molecule type" value="Genomic_DNA"/>
</dbReference>
<protein>
    <recommendedName>
        <fullName evidence="9">Protein PsiE</fullName>
    </recommendedName>
</protein>
<comment type="subcellular location">
    <subcellularLocation>
        <location evidence="1">Cell membrane</location>
        <topology evidence="1">Multi-pass membrane protein</topology>
    </subcellularLocation>
</comment>
<feature type="transmembrane region" description="Helical" evidence="6">
    <location>
        <begin position="53"/>
        <end position="70"/>
    </location>
</feature>
<keyword evidence="8" id="KW-1185">Reference proteome</keyword>
<dbReference type="InterPro" id="IPR020948">
    <property type="entry name" value="P_starv_induced_PsiE-like"/>
</dbReference>